<dbReference type="AlphaFoldDB" id="A0AA36A371"/>
<evidence type="ECO:0000256" key="1">
    <source>
        <dbReference type="ARBA" id="ARBA00022741"/>
    </source>
</evidence>
<evidence type="ECO:0000256" key="2">
    <source>
        <dbReference type="ARBA" id="ARBA00022840"/>
    </source>
</evidence>
<dbReference type="GO" id="GO:0016020">
    <property type="term" value="C:membrane"/>
    <property type="evidence" value="ECO:0007669"/>
    <property type="project" value="TreeGrafter"/>
</dbReference>
<dbReference type="EMBL" id="OX465085">
    <property type="protein sequence ID" value="CAI9302971.1"/>
    <property type="molecule type" value="Genomic_DNA"/>
</dbReference>
<keyword evidence="1" id="KW-0547">Nucleotide-binding</keyword>
<dbReference type="Proteomes" id="UP001177003">
    <property type="component" value="Chromosome 9"/>
</dbReference>
<evidence type="ECO:0000313" key="4">
    <source>
        <dbReference type="Proteomes" id="UP001177003"/>
    </source>
</evidence>
<dbReference type="PANTHER" id="PTHR24223">
    <property type="entry name" value="ATP-BINDING CASSETTE SUB-FAMILY C"/>
    <property type="match status" value="1"/>
</dbReference>
<dbReference type="PANTHER" id="PTHR24223:SF362">
    <property type="entry name" value="ABC TRANSPORTER C FAMILY MEMBER 4"/>
    <property type="match status" value="1"/>
</dbReference>
<dbReference type="GO" id="GO:0042626">
    <property type="term" value="F:ATPase-coupled transmembrane transporter activity"/>
    <property type="evidence" value="ECO:0007669"/>
    <property type="project" value="TreeGrafter"/>
</dbReference>
<evidence type="ECO:0000313" key="3">
    <source>
        <dbReference type="EMBL" id="CAI9302971.1"/>
    </source>
</evidence>
<sequence>MSPTHRLFLFPTASGFFHYLSRFSLPPLKRRTTPSFFLLPHSTSPRCVVWDMIMLPTHLPLRTFTLTRAPGRSIESFKNNPIIPLSSTRVNKHSSFKLRCIRKDSYHKASQVLLRLVEPSGGSIIIDGINISTLGLHDLRSRFWIIPQEPILFEGTLKSNIAPISQHYDEEIWRSLERCQFSYVIASKSGKLDSAGDVHGRSNDFSGFTNSFSATFVACFIKLLSNGRSDESMEANSTFDASHIKSKNVRTFDAYQRI</sequence>
<proteinExistence type="predicted"/>
<dbReference type="GO" id="GO:0005524">
    <property type="term" value="F:ATP binding"/>
    <property type="evidence" value="ECO:0007669"/>
    <property type="project" value="UniProtKB-KW"/>
</dbReference>
<keyword evidence="4" id="KW-1185">Reference proteome</keyword>
<organism evidence="3 4">
    <name type="scientific">Lactuca saligna</name>
    <name type="common">Willowleaf lettuce</name>
    <dbReference type="NCBI Taxonomy" id="75948"/>
    <lineage>
        <taxon>Eukaryota</taxon>
        <taxon>Viridiplantae</taxon>
        <taxon>Streptophyta</taxon>
        <taxon>Embryophyta</taxon>
        <taxon>Tracheophyta</taxon>
        <taxon>Spermatophyta</taxon>
        <taxon>Magnoliopsida</taxon>
        <taxon>eudicotyledons</taxon>
        <taxon>Gunneridae</taxon>
        <taxon>Pentapetalae</taxon>
        <taxon>asterids</taxon>
        <taxon>campanulids</taxon>
        <taxon>Asterales</taxon>
        <taxon>Asteraceae</taxon>
        <taxon>Cichorioideae</taxon>
        <taxon>Cichorieae</taxon>
        <taxon>Lactucinae</taxon>
        <taxon>Lactuca</taxon>
    </lineage>
</organism>
<dbReference type="Gene3D" id="3.40.50.300">
    <property type="entry name" value="P-loop containing nucleotide triphosphate hydrolases"/>
    <property type="match status" value="1"/>
</dbReference>
<keyword evidence="2" id="KW-0067">ATP-binding</keyword>
<accession>A0AA36A371</accession>
<protein>
    <submittedName>
        <fullName evidence="3">Uncharacterized protein</fullName>
    </submittedName>
</protein>
<dbReference type="InterPro" id="IPR050173">
    <property type="entry name" value="ABC_transporter_C-like"/>
</dbReference>
<reference evidence="3" key="1">
    <citation type="submission" date="2023-04" db="EMBL/GenBank/DDBJ databases">
        <authorList>
            <person name="Vijverberg K."/>
            <person name="Xiong W."/>
            <person name="Schranz E."/>
        </authorList>
    </citation>
    <scope>NUCLEOTIDE SEQUENCE</scope>
</reference>
<name>A0AA36A371_LACSI</name>
<dbReference type="SUPFAM" id="SSF52540">
    <property type="entry name" value="P-loop containing nucleoside triphosphate hydrolases"/>
    <property type="match status" value="1"/>
</dbReference>
<dbReference type="InterPro" id="IPR027417">
    <property type="entry name" value="P-loop_NTPase"/>
</dbReference>
<gene>
    <name evidence="3" type="ORF">LSALG_LOCUS41433</name>
</gene>